<evidence type="ECO:0000256" key="2">
    <source>
        <dbReference type="ARBA" id="ARBA00022448"/>
    </source>
</evidence>
<dbReference type="PANTHER" id="PTHR10027:SF10">
    <property type="entry name" value="SLOWPOKE 2, ISOFORM D"/>
    <property type="match status" value="1"/>
</dbReference>
<evidence type="ECO:0000256" key="6">
    <source>
        <dbReference type="ARBA" id="ARBA00022958"/>
    </source>
</evidence>
<dbReference type="SUPFAM" id="SSF81324">
    <property type="entry name" value="Voltage-gated potassium channels"/>
    <property type="match status" value="1"/>
</dbReference>
<evidence type="ECO:0000256" key="7">
    <source>
        <dbReference type="ARBA" id="ARBA00022989"/>
    </source>
</evidence>
<keyword evidence="2" id="KW-0813">Transport</keyword>
<keyword evidence="10" id="KW-0407">Ion channel</keyword>
<protein>
    <submittedName>
        <fullName evidence="14">Potassium channel domain-containing protein</fullName>
    </submittedName>
</protein>
<dbReference type="PANTHER" id="PTHR10027">
    <property type="entry name" value="CALCIUM-ACTIVATED POTASSIUM CHANNEL ALPHA CHAIN"/>
    <property type="match status" value="1"/>
</dbReference>
<evidence type="ECO:0000313" key="14">
    <source>
        <dbReference type="WBParaSite" id="nRc.2.0.1.t03297-RA"/>
    </source>
</evidence>
<evidence type="ECO:0000313" key="13">
    <source>
        <dbReference type="Proteomes" id="UP000887565"/>
    </source>
</evidence>
<dbReference type="AlphaFoldDB" id="A0A915HPL9"/>
<dbReference type="Gene3D" id="1.10.287.70">
    <property type="match status" value="1"/>
</dbReference>
<comment type="subcellular location">
    <subcellularLocation>
        <location evidence="1">Membrane</location>
        <topology evidence="1">Multi-pass membrane protein</topology>
    </subcellularLocation>
</comment>
<dbReference type="Proteomes" id="UP000887565">
    <property type="component" value="Unplaced"/>
</dbReference>
<dbReference type="InterPro" id="IPR047871">
    <property type="entry name" value="K_chnl_Slo-like"/>
</dbReference>
<keyword evidence="4 11" id="KW-0812">Transmembrane</keyword>
<dbReference type="GO" id="GO:0005886">
    <property type="term" value="C:plasma membrane"/>
    <property type="evidence" value="ECO:0007669"/>
    <property type="project" value="TreeGrafter"/>
</dbReference>
<evidence type="ECO:0000256" key="8">
    <source>
        <dbReference type="ARBA" id="ARBA00023065"/>
    </source>
</evidence>
<evidence type="ECO:0000256" key="9">
    <source>
        <dbReference type="ARBA" id="ARBA00023136"/>
    </source>
</evidence>
<reference evidence="14" key="1">
    <citation type="submission" date="2022-11" db="UniProtKB">
        <authorList>
            <consortium name="WormBaseParasite"/>
        </authorList>
    </citation>
    <scope>IDENTIFICATION</scope>
</reference>
<accession>A0A915HPL9</accession>
<dbReference type="WBParaSite" id="nRc.2.0.1.t03297-RA">
    <property type="protein sequence ID" value="nRc.2.0.1.t03297-RA"/>
    <property type="gene ID" value="nRc.2.0.1.g03297"/>
</dbReference>
<keyword evidence="6" id="KW-0630">Potassium</keyword>
<feature type="transmembrane region" description="Helical" evidence="11">
    <location>
        <begin position="28"/>
        <end position="46"/>
    </location>
</feature>
<organism evidence="13 14">
    <name type="scientific">Romanomermis culicivorax</name>
    <name type="common">Nematode worm</name>
    <dbReference type="NCBI Taxonomy" id="13658"/>
    <lineage>
        <taxon>Eukaryota</taxon>
        <taxon>Metazoa</taxon>
        <taxon>Ecdysozoa</taxon>
        <taxon>Nematoda</taxon>
        <taxon>Enoplea</taxon>
        <taxon>Dorylaimia</taxon>
        <taxon>Mermithida</taxon>
        <taxon>Mermithoidea</taxon>
        <taxon>Mermithidae</taxon>
        <taxon>Romanomermis</taxon>
    </lineage>
</organism>
<dbReference type="Pfam" id="PF07885">
    <property type="entry name" value="Ion_trans_2"/>
    <property type="match status" value="1"/>
</dbReference>
<evidence type="ECO:0000259" key="12">
    <source>
        <dbReference type="Pfam" id="PF07885"/>
    </source>
</evidence>
<evidence type="ECO:0000256" key="1">
    <source>
        <dbReference type="ARBA" id="ARBA00004141"/>
    </source>
</evidence>
<feature type="domain" description="Potassium channel" evidence="12">
    <location>
        <begin position="3"/>
        <end position="46"/>
    </location>
</feature>
<keyword evidence="7 11" id="KW-1133">Transmembrane helix</keyword>
<proteinExistence type="predicted"/>
<evidence type="ECO:0000256" key="11">
    <source>
        <dbReference type="SAM" id="Phobius"/>
    </source>
</evidence>
<keyword evidence="3" id="KW-0633">Potassium transport</keyword>
<dbReference type="GO" id="GO:0005228">
    <property type="term" value="F:intracellular sodium-activated potassium channel activity"/>
    <property type="evidence" value="ECO:0007669"/>
    <property type="project" value="TreeGrafter"/>
</dbReference>
<evidence type="ECO:0000256" key="5">
    <source>
        <dbReference type="ARBA" id="ARBA00022826"/>
    </source>
</evidence>
<evidence type="ECO:0000256" key="4">
    <source>
        <dbReference type="ARBA" id="ARBA00022692"/>
    </source>
</evidence>
<sequence>MNLNLMQSTYFSIVTLSTVGYGDFYPDIWISQLLVIVIICVAFVIVPKQSQKPSRNKPKSHLEPY</sequence>
<keyword evidence="9 11" id="KW-0472">Membrane</keyword>
<dbReference type="GO" id="GO:0015271">
    <property type="term" value="F:outward rectifier potassium channel activity"/>
    <property type="evidence" value="ECO:0007669"/>
    <property type="project" value="TreeGrafter"/>
</dbReference>
<keyword evidence="8" id="KW-0406">Ion transport</keyword>
<keyword evidence="5" id="KW-0631">Potassium channel</keyword>
<keyword evidence="13" id="KW-1185">Reference proteome</keyword>
<evidence type="ECO:0000256" key="3">
    <source>
        <dbReference type="ARBA" id="ARBA00022538"/>
    </source>
</evidence>
<evidence type="ECO:0000256" key="10">
    <source>
        <dbReference type="ARBA" id="ARBA00023303"/>
    </source>
</evidence>
<name>A0A915HPL9_ROMCU</name>
<dbReference type="InterPro" id="IPR013099">
    <property type="entry name" value="K_chnl_dom"/>
</dbReference>